<dbReference type="GO" id="GO:0032869">
    <property type="term" value="P:cellular response to insulin stimulus"/>
    <property type="evidence" value="ECO:0007669"/>
    <property type="project" value="TreeGrafter"/>
</dbReference>
<dbReference type="GO" id="GO:0005634">
    <property type="term" value="C:nucleus"/>
    <property type="evidence" value="ECO:0007669"/>
    <property type="project" value="TreeGrafter"/>
</dbReference>
<dbReference type="OrthoDB" id="4567at2759"/>
<dbReference type="GO" id="GO:0045944">
    <property type="term" value="P:positive regulation of transcription by RNA polymerase II"/>
    <property type="evidence" value="ECO:0007669"/>
    <property type="project" value="TreeGrafter"/>
</dbReference>
<reference evidence="2" key="1">
    <citation type="submission" date="2015-07" db="EMBL/GenBank/DDBJ databases">
        <title>MeaNS - Measles Nucleotide Surveillance Program.</title>
        <authorList>
            <person name="Tran T."/>
            <person name="Druce J."/>
        </authorList>
    </citation>
    <scope>NUCLEOTIDE SEQUENCE</scope>
    <source>
        <strain evidence="2">UCB-OBI-ISO-001</strain>
        <tissue evidence="2">Gonad</tissue>
    </source>
</reference>
<proteinExistence type="predicted"/>
<protein>
    <recommendedName>
        <fullName evidence="1">Lipin N-terminal domain-containing protein</fullName>
    </recommendedName>
</protein>
<gene>
    <name evidence="2" type="ORF">OCBIM_22038817mg</name>
</gene>
<dbReference type="Pfam" id="PF04571">
    <property type="entry name" value="Lipin_N"/>
    <property type="match status" value="1"/>
</dbReference>
<organism evidence="2">
    <name type="scientific">Octopus bimaculoides</name>
    <name type="common">California two-spotted octopus</name>
    <dbReference type="NCBI Taxonomy" id="37653"/>
    <lineage>
        <taxon>Eukaryota</taxon>
        <taxon>Metazoa</taxon>
        <taxon>Spiralia</taxon>
        <taxon>Lophotrochozoa</taxon>
        <taxon>Mollusca</taxon>
        <taxon>Cephalopoda</taxon>
        <taxon>Coleoidea</taxon>
        <taxon>Octopodiformes</taxon>
        <taxon>Octopoda</taxon>
        <taxon>Incirrata</taxon>
        <taxon>Octopodidae</taxon>
        <taxon>Octopus</taxon>
    </lineage>
</organism>
<dbReference type="PANTHER" id="PTHR12181">
    <property type="entry name" value="LIPIN"/>
    <property type="match status" value="1"/>
</dbReference>
<dbReference type="InterPro" id="IPR026058">
    <property type="entry name" value="LIPIN"/>
</dbReference>
<dbReference type="PANTHER" id="PTHR12181:SF12">
    <property type="entry name" value="PHOSPHATIDATE PHOSPHATASE"/>
    <property type="match status" value="1"/>
</dbReference>
<dbReference type="GO" id="GO:0009062">
    <property type="term" value="P:fatty acid catabolic process"/>
    <property type="evidence" value="ECO:0007669"/>
    <property type="project" value="TreeGrafter"/>
</dbReference>
<name>A0A0L8I1L5_OCTBM</name>
<evidence type="ECO:0000313" key="2">
    <source>
        <dbReference type="EMBL" id="KOF95316.1"/>
    </source>
</evidence>
<dbReference type="AlphaFoldDB" id="A0A0L8I1L5"/>
<evidence type="ECO:0000259" key="1">
    <source>
        <dbReference type="Pfam" id="PF04571"/>
    </source>
</evidence>
<dbReference type="GO" id="GO:0003713">
    <property type="term" value="F:transcription coactivator activity"/>
    <property type="evidence" value="ECO:0007669"/>
    <property type="project" value="TreeGrafter"/>
</dbReference>
<sequence>MSRLLNKIFGFYKDINPATLTGSIDVIIIQHEDDTYSCSPFHVRFGKIGVLHAREKVASCDDEGGVADVGVDKDVRKCDGVDKGACVSDGVVKGACEGSKMVVAVVSSKDVDTSKYALLRRSMETVSERPLM</sequence>
<dbReference type="GO" id="GO:0008195">
    <property type="term" value="F:phosphatidate phosphatase activity"/>
    <property type="evidence" value="ECO:0007669"/>
    <property type="project" value="TreeGrafter"/>
</dbReference>
<feature type="domain" description="Lipin N-terminal" evidence="1">
    <location>
        <begin position="3"/>
        <end position="59"/>
    </location>
</feature>
<dbReference type="EMBL" id="KQ416766">
    <property type="protein sequence ID" value="KOF95316.1"/>
    <property type="molecule type" value="Genomic_DNA"/>
</dbReference>
<accession>A0A0L8I1L5</accession>
<dbReference type="InterPro" id="IPR007651">
    <property type="entry name" value="Lipin_N"/>
</dbReference>
<dbReference type="GO" id="GO:0019432">
    <property type="term" value="P:triglyceride biosynthetic process"/>
    <property type="evidence" value="ECO:0007669"/>
    <property type="project" value="TreeGrafter"/>
</dbReference>
<dbReference type="STRING" id="37653.A0A0L8I1L5"/>